<evidence type="ECO:0000313" key="2">
    <source>
        <dbReference type="EMBL" id="KAJ7029145.1"/>
    </source>
</evidence>
<accession>A0AAD6SKM4</accession>
<evidence type="ECO:0000256" key="1">
    <source>
        <dbReference type="SAM" id="MobiDB-lite"/>
    </source>
</evidence>
<comment type="caution">
    <text evidence="2">The sequence shown here is derived from an EMBL/GenBank/DDBJ whole genome shotgun (WGS) entry which is preliminary data.</text>
</comment>
<evidence type="ECO:0000313" key="3">
    <source>
        <dbReference type="Proteomes" id="UP001218188"/>
    </source>
</evidence>
<name>A0AAD6SKM4_9AGAR</name>
<keyword evidence="3" id="KW-1185">Reference proteome</keyword>
<feature type="region of interest" description="Disordered" evidence="1">
    <location>
        <begin position="217"/>
        <end position="239"/>
    </location>
</feature>
<dbReference type="EMBL" id="JARJCM010000104">
    <property type="protein sequence ID" value="KAJ7029145.1"/>
    <property type="molecule type" value="Genomic_DNA"/>
</dbReference>
<sequence>MSGPIEVIEGKCITDLVVSSTCPTTAKYTEGTTICGAICQDCYCFTARKMEGTSMRRLKSGGRVLLLTETTKLPMLKGSQTALTQAGSQCEERVLRRKSAPNKSKTGILFDVIENTKKNKIFCVMNVTRGAELNSDCRTGQQDLGVDSLATAKQRRQSGSTCPKWFTFCDVTGKNRNLTEVAMKQAVQLQRKINGRQAGEYGDVTGVVRGDVKSRNLSGKNSCLRSATQPESWNSLDWY</sequence>
<organism evidence="2 3">
    <name type="scientific">Mycena alexandri</name>
    <dbReference type="NCBI Taxonomy" id="1745969"/>
    <lineage>
        <taxon>Eukaryota</taxon>
        <taxon>Fungi</taxon>
        <taxon>Dikarya</taxon>
        <taxon>Basidiomycota</taxon>
        <taxon>Agaricomycotina</taxon>
        <taxon>Agaricomycetes</taxon>
        <taxon>Agaricomycetidae</taxon>
        <taxon>Agaricales</taxon>
        <taxon>Marasmiineae</taxon>
        <taxon>Mycenaceae</taxon>
        <taxon>Mycena</taxon>
    </lineage>
</organism>
<protein>
    <submittedName>
        <fullName evidence="2">Uncharacterized protein</fullName>
    </submittedName>
</protein>
<gene>
    <name evidence="2" type="ORF">C8F04DRAFT_1187925</name>
</gene>
<proteinExistence type="predicted"/>
<dbReference type="AlphaFoldDB" id="A0AAD6SKM4"/>
<dbReference type="Proteomes" id="UP001218188">
    <property type="component" value="Unassembled WGS sequence"/>
</dbReference>
<reference evidence="2" key="1">
    <citation type="submission" date="2023-03" db="EMBL/GenBank/DDBJ databases">
        <title>Massive genome expansion in bonnet fungi (Mycena s.s.) driven by repeated elements and novel gene families across ecological guilds.</title>
        <authorList>
            <consortium name="Lawrence Berkeley National Laboratory"/>
            <person name="Harder C.B."/>
            <person name="Miyauchi S."/>
            <person name="Viragh M."/>
            <person name="Kuo A."/>
            <person name="Thoen E."/>
            <person name="Andreopoulos B."/>
            <person name="Lu D."/>
            <person name="Skrede I."/>
            <person name="Drula E."/>
            <person name="Henrissat B."/>
            <person name="Morin E."/>
            <person name="Kohler A."/>
            <person name="Barry K."/>
            <person name="LaButti K."/>
            <person name="Morin E."/>
            <person name="Salamov A."/>
            <person name="Lipzen A."/>
            <person name="Mereny Z."/>
            <person name="Hegedus B."/>
            <person name="Baldrian P."/>
            <person name="Stursova M."/>
            <person name="Weitz H."/>
            <person name="Taylor A."/>
            <person name="Grigoriev I.V."/>
            <person name="Nagy L.G."/>
            <person name="Martin F."/>
            <person name="Kauserud H."/>
        </authorList>
    </citation>
    <scope>NUCLEOTIDE SEQUENCE</scope>
    <source>
        <strain evidence="2">CBHHK200</strain>
    </source>
</reference>